<accession>A0A3Q2VU73</accession>
<comment type="subcellular location">
    <subcellularLocation>
        <location evidence="1">Membrane</location>
        <topology evidence="1">Multi-pass membrane protein</topology>
    </subcellularLocation>
</comment>
<evidence type="ECO:0000259" key="18">
    <source>
        <dbReference type="PROSITE" id="PS50042"/>
    </source>
</evidence>
<dbReference type="PROSITE" id="PS50113">
    <property type="entry name" value="PAC"/>
    <property type="match status" value="1"/>
</dbReference>
<dbReference type="FunFam" id="3.30.450.20:FF:000009">
    <property type="entry name" value="Potassium voltage-gated channel subfamily H member 1"/>
    <property type="match status" value="1"/>
</dbReference>
<dbReference type="Gene3D" id="3.30.450.20">
    <property type="entry name" value="PAS domain"/>
    <property type="match status" value="1"/>
</dbReference>
<dbReference type="PROSITE" id="PS50042">
    <property type="entry name" value="CNMP_BINDING_3"/>
    <property type="match status" value="1"/>
</dbReference>
<dbReference type="InterPro" id="IPR003949">
    <property type="entry name" value="K_chnl_volt-dep_EAG"/>
</dbReference>
<dbReference type="SUPFAM" id="SSF55785">
    <property type="entry name" value="PYP-like sensor domain (PAS domain)"/>
    <property type="match status" value="1"/>
</dbReference>
<comment type="catalytic activity">
    <reaction evidence="15">
        <text>K(+)(in) = K(+)(out)</text>
        <dbReference type="Rhea" id="RHEA:29463"/>
        <dbReference type="ChEBI" id="CHEBI:29103"/>
    </reaction>
</comment>
<reference evidence="20" key="2">
    <citation type="submission" date="2025-09" db="UniProtKB">
        <authorList>
            <consortium name="Ensembl"/>
        </authorList>
    </citation>
    <scope>IDENTIFICATION</scope>
</reference>
<dbReference type="InterPro" id="IPR000014">
    <property type="entry name" value="PAS"/>
</dbReference>
<dbReference type="Gene3D" id="2.60.120.10">
    <property type="entry name" value="Jelly Rolls"/>
    <property type="match status" value="1"/>
</dbReference>
<evidence type="ECO:0000256" key="14">
    <source>
        <dbReference type="ARBA" id="ARBA00023303"/>
    </source>
</evidence>
<keyword evidence="2" id="KW-0813">Transport</keyword>
<dbReference type="GeneTree" id="ENSGT00940000156540"/>
<evidence type="ECO:0000256" key="15">
    <source>
        <dbReference type="ARBA" id="ARBA00034430"/>
    </source>
</evidence>
<dbReference type="InterPro" id="IPR000595">
    <property type="entry name" value="cNMP-bd_dom"/>
</dbReference>
<dbReference type="GO" id="GO:0005249">
    <property type="term" value="F:voltage-gated potassium channel activity"/>
    <property type="evidence" value="ECO:0007669"/>
    <property type="project" value="InterPro"/>
</dbReference>
<dbReference type="AlphaFoldDB" id="A0A3Q2VU73"/>
<evidence type="ECO:0000256" key="9">
    <source>
        <dbReference type="ARBA" id="ARBA00022958"/>
    </source>
</evidence>
<evidence type="ECO:0000256" key="12">
    <source>
        <dbReference type="ARBA" id="ARBA00023136"/>
    </source>
</evidence>
<keyword evidence="7" id="KW-0112">Calmodulin-binding</keyword>
<feature type="domain" description="PAC" evidence="19">
    <location>
        <begin position="81"/>
        <end position="133"/>
    </location>
</feature>
<evidence type="ECO:0000256" key="6">
    <source>
        <dbReference type="ARBA" id="ARBA00022826"/>
    </source>
</evidence>
<dbReference type="PRINTS" id="PR01464">
    <property type="entry name" value="EAGCHANNEL"/>
</dbReference>
<dbReference type="FunFam" id="1.10.1200.260:FF:000003">
    <property type="entry name" value="Potassium voltage-gated channel subfamily H member 1"/>
    <property type="match status" value="1"/>
</dbReference>
<evidence type="ECO:0000256" key="13">
    <source>
        <dbReference type="ARBA" id="ARBA00023180"/>
    </source>
</evidence>
<dbReference type="PANTHER" id="PTHR10217">
    <property type="entry name" value="VOLTAGE AND LIGAND GATED POTASSIUM CHANNEL"/>
    <property type="match status" value="1"/>
</dbReference>
<evidence type="ECO:0000256" key="2">
    <source>
        <dbReference type="ARBA" id="ARBA00022448"/>
    </source>
</evidence>
<feature type="region of interest" description="Disordered" evidence="16">
    <location>
        <begin position="833"/>
        <end position="890"/>
    </location>
</feature>
<keyword evidence="4" id="KW-0597">Phosphoprotein</keyword>
<dbReference type="GO" id="GO:0008076">
    <property type="term" value="C:voltage-gated potassium channel complex"/>
    <property type="evidence" value="ECO:0007669"/>
    <property type="project" value="TreeGrafter"/>
</dbReference>
<feature type="transmembrane region" description="Helical" evidence="17">
    <location>
        <begin position="409"/>
        <end position="429"/>
    </location>
</feature>
<feature type="compositionally biased region" description="Basic and acidic residues" evidence="16">
    <location>
        <begin position="838"/>
        <end position="850"/>
    </location>
</feature>
<evidence type="ECO:0000313" key="21">
    <source>
        <dbReference type="Proteomes" id="UP000264840"/>
    </source>
</evidence>
<dbReference type="STRING" id="8153.ENSHBUP00000015264"/>
<dbReference type="InterPro" id="IPR001610">
    <property type="entry name" value="PAC"/>
</dbReference>
<feature type="transmembrane region" description="Helical" evidence="17">
    <location>
        <begin position="441"/>
        <end position="462"/>
    </location>
</feature>
<dbReference type="SUPFAM" id="SSF51206">
    <property type="entry name" value="cAMP-binding domain-like"/>
    <property type="match status" value="1"/>
</dbReference>
<dbReference type="SMART" id="SM00086">
    <property type="entry name" value="PAC"/>
    <property type="match status" value="1"/>
</dbReference>
<feature type="region of interest" description="Disordered" evidence="16">
    <location>
        <begin position="770"/>
        <end position="801"/>
    </location>
</feature>
<feature type="region of interest" description="Disordered" evidence="16">
    <location>
        <begin position="951"/>
        <end position="994"/>
    </location>
</feature>
<keyword evidence="12 17" id="KW-0472">Membrane</keyword>
<evidence type="ECO:0000313" key="20">
    <source>
        <dbReference type="Ensembl" id="ENSHBUP00000015264.1"/>
    </source>
</evidence>
<evidence type="ECO:0000256" key="7">
    <source>
        <dbReference type="ARBA" id="ARBA00022860"/>
    </source>
</evidence>
<evidence type="ECO:0000256" key="4">
    <source>
        <dbReference type="ARBA" id="ARBA00022553"/>
    </source>
</evidence>
<evidence type="ECO:0000256" key="5">
    <source>
        <dbReference type="ARBA" id="ARBA00022692"/>
    </source>
</evidence>
<dbReference type="SMART" id="SM00100">
    <property type="entry name" value="cNMP"/>
    <property type="match status" value="1"/>
</dbReference>
<dbReference type="Pfam" id="PF13426">
    <property type="entry name" value="PAS_9"/>
    <property type="match status" value="1"/>
</dbReference>
<keyword evidence="3" id="KW-0633">Potassium transport</keyword>
<evidence type="ECO:0000256" key="1">
    <source>
        <dbReference type="ARBA" id="ARBA00004141"/>
    </source>
</evidence>
<dbReference type="NCBIfam" id="TIGR00229">
    <property type="entry name" value="sensory_box"/>
    <property type="match status" value="1"/>
</dbReference>
<dbReference type="InterPro" id="IPR035965">
    <property type="entry name" value="PAS-like_dom_sf"/>
</dbReference>
<dbReference type="PANTHER" id="PTHR10217:SF533">
    <property type="entry name" value="POTASSIUM VOLTAGE-GATED CHANNEL SUBFAMILY H MEMBER 5"/>
    <property type="match status" value="1"/>
</dbReference>
<keyword evidence="6" id="KW-0631">Potassium channel</keyword>
<keyword evidence="13" id="KW-0325">Glycoprotein</keyword>
<keyword evidence="10 17" id="KW-1133">Transmembrane helix</keyword>
<dbReference type="CDD" id="cd00038">
    <property type="entry name" value="CAP_ED"/>
    <property type="match status" value="1"/>
</dbReference>
<sequence>HKEGIKGTVGPEPSKTSFLLGNAQIVEWPIVYSNDGFCKLSGFHRAEVMQKSSTCSFMYGELTDKKTIDKVRQTFDNYESNCFEILLYRKNRSPVWFYMQVAPIRNENDKVVLFLCTFKDITLFKQPIEDETTKGWTKFARLTRALTNNRNTLQQLAPIGKHEVSHKQSRLAEVLQLNSDILPQYKQEAPKTPPHIILHYCTFKTTWDWVILILTFYTAIMVPYNVSFKTKQNNIVWLVLDSVVDVIFLVDIVLNFHTTFVGPGGEVISDPKLIRMNYLKTWFVIDLLSCLPYDIINAFENVDEGISSLFSSLKVVRLLRLGRVARKLDHYLEYGAAVLVLLVCVFGLVAHWLACIWYSIGDYEVIDEATNTIKMDSWLYQLAISIGSPYQYNASGSGEWEGGPGKDSLYITSLYFTMTSLTTIGFGNIAPTTDGEKIFSVAMMMVGSLLYATIFGNVTTIFQQMYANTNRYHEMLNNVRDFLKLYQVPKGLSERVMDYIVSTWSMTKGIDTEKVLSICPKDMRADICVHLNRKVFNEHPAFRLASDGCLRSLAVEFQTTHCAPGDLIFHAGESVDTLCFVVSGSLEVIQDDEVIAILGKGDVFGDVFWKETTLAHACANVRALTYCDLHVIKREALLKVLEFYSSFANSFSRNLILTCNLRKRIIFRKISEVKKEEEERQRAKNEVQLTIPQDHPVRKLFQKFKQQKELRNQGAAAASQLDLEKNQLQVEHHQHLSSVLTVSQVTPMQSSLAYGHPSEAPAKQNNCDIMELQPSSAGGGSEQTVRLKVSTSPALGKPAAKASGWMRLKNNMAPAETRKEGLNNNVKAVSVEMLSQDGKGRETGGSRDVEEGGVSSNNPLRKTDSCDSGITKSELRIDRAGEPRTPAAVTPLLHSPLPGGVGSPHSFCPIPEQALQAALHETRMELRGDIQTLGGRLGALESQVAEIIKLLSDKRQPSTGAPPASATPKTKIQRQDIFTVSRPVSPDSEKDDGL</sequence>
<keyword evidence="14" id="KW-0407">Ion channel</keyword>
<keyword evidence="5 17" id="KW-0812">Transmembrane</keyword>
<feature type="compositionally biased region" description="Basic and acidic residues" evidence="16">
    <location>
        <begin position="873"/>
        <end position="882"/>
    </location>
</feature>
<organism evidence="20 21">
    <name type="scientific">Haplochromis burtoni</name>
    <name type="common">Burton's mouthbrooder</name>
    <name type="synonym">Chromis burtoni</name>
    <dbReference type="NCBI Taxonomy" id="8153"/>
    <lineage>
        <taxon>Eukaryota</taxon>
        <taxon>Metazoa</taxon>
        <taxon>Chordata</taxon>
        <taxon>Craniata</taxon>
        <taxon>Vertebrata</taxon>
        <taxon>Euteleostomi</taxon>
        <taxon>Actinopterygii</taxon>
        <taxon>Neopterygii</taxon>
        <taxon>Teleostei</taxon>
        <taxon>Neoteleostei</taxon>
        <taxon>Acanthomorphata</taxon>
        <taxon>Ovalentaria</taxon>
        <taxon>Cichlomorphae</taxon>
        <taxon>Cichliformes</taxon>
        <taxon>Cichlidae</taxon>
        <taxon>African cichlids</taxon>
        <taxon>Pseudocrenilabrinae</taxon>
        <taxon>Haplochromini</taxon>
        <taxon>Haplochromis</taxon>
    </lineage>
</organism>
<evidence type="ECO:0000256" key="17">
    <source>
        <dbReference type="SAM" id="Phobius"/>
    </source>
</evidence>
<dbReference type="OMA" id="YTSREMM"/>
<reference evidence="20" key="1">
    <citation type="submission" date="2025-08" db="UniProtKB">
        <authorList>
            <consortium name="Ensembl"/>
        </authorList>
    </citation>
    <scope>IDENTIFICATION</scope>
</reference>
<evidence type="ECO:0000256" key="11">
    <source>
        <dbReference type="ARBA" id="ARBA00023065"/>
    </source>
</evidence>
<dbReference type="InterPro" id="IPR005821">
    <property type="entry name" value="Ion_trans_dom"/>
</dbReference>
<evidence type="ECO:0000256" key="10">
    <source>
        <dbReference type="ARBA" id="ARBA00022989"/>
    </source>
</evidence>
<dbReference type="InterPro" id="IPR000700">
    <property type="entry name" value="PAS-assoc_C"/>
</dbReference>
<feature type="compositionally biased region" description="Polar residues" evidence="16">
    <location>
        <begin position="854"/>
        <end position="871"/>
    </location>
</feature>
<proteinExistence type="predicted"/>
<feature type="compositionally biased region" description="Low complexity" evidence="16">
    <location>
        <begin position="957"/>
        <end position="970"/>
    </location>
</feature>
<evidence type="ECO:0000256" key="16">
    <source>
        <dbReference type="SAM" id="MobiDB-lite"/>
    </source>
</evidence>
<protein>
    <submittedName>
        <fullName evidence="20">Potassium voltage-gated channel, subfamily H (eag-related), member 5b</fullName>
    </submittedName>
</protein>
<dbReference type="Proteomes" id="UP000264840">
    <property type="component" value="Unplaced"/>
</dbReference>
<evidence type="ECO:0000256" key="8">
    <source>
        <dbReference type="ARBA" id="ARBA00022882"/>
    </source>
</evidence>
<keyword evidence="8" id="KW-0851">Voltage-gated channel</keyword>
<dbReference type="Gene3D" id="1.10.1200.260">
    <property type="match status" value="1"/>
</dbReference>
<evidence type="ECO:0000256" key="3">
    <source>
        <dbReference type="ARBA" id="ARBA00022538"/>
    </source>
</evidence>
<dbReference type="CDD" id="cd00130">
    <property type="entry name" value="PAS"/>
    <property type="match status" value="1"/>
</dbReference>
<feature type="transmembrane region" description="Helical" evidence="17">
    <location>
        <begin position="207"/>
        <end position="226"/>
    </location>
</feature>
<dbReference type="FunFam" id="1.10.287.70:FF:000035">
    <property type="entry name" value="Potassium voltage-gated channel, subfamily H (Eag-related), member 1"/>
    <property type="match status" value="1"/>
</dbReference>
<keyword evidence="21" id="KW-1185">Reference proteome</keyword>
<keyword evidence="11" id="KW-0406">Ion transport</keyword>
<keyword evidence="9" id="KW-0630">Potassium</keyword>
<feature type="domain" description="Cyclic nucleotide-binding" evidence="18">
    <location>
        <begin position="541"/>
        <end position="641"/>
    </location>
</feature>
<dbReference type="Gene3D" id="1.10.287.70">
    <property type="match status" value="1"/>
</dbReference>
<dbReference type="InterPro" id="IPR050818">
    <property type="entry name" value="KCNH_animal-type"/>
</dbReference>
<name>A0A3Q2VU73_HAPBU</name>
<dbReference type="InterPro" id="IPR003938">
    <property type="entry name" value="K_chnl_volt-dep_EAG/ELK/ERG"/>
</dbReference>
<dbReference type="InterPro" id="IPR014710">
    <property type="entry name" value="RmlC-like_jellyroll"/>
</dbReference>
<dbReference type="GO" id="GO:0042391">
    <property type="term" value="P:regulation of membrane potential"/>
    <property type="evidence" value="ECO:0007669"/>
    <property type="project" value="TreeGrafter"/>
</dbReference>
<dbReference type="Pfam" id="PF00027">
    <property type="entry name" value="cNMP_binding"/>
    <property type="match status" value="1"/>
</dbReference>
<feature type="transmembrane region" description="Helical" evidence="17">
    <location>
        <begin position="336"/>
        <end position="360"/>
    </location>
</feature>
<dbReference type="PRINTS" id="PR01463">
    <property type="entry name" value="EAGCHANLFMLY"/>
</dbReference>
<dbReference type="Pfam" id="PF00520">
    <property type="entry name" value="Ion_trans"/>
    <property type="match status" value="1"/>
</dbReference>
<dbReference type="InterPro" id="IPR018490">
    <property type="entry name" value="cNMP-bd_dom_sf"/>
</dbReference>
<dbReference type="SUPFAM" id="SSF81324">
    <property type="entry name" value="Voltage-gated potassium channels"/>
    <property type="match status" value="1"/>
</dbReference>
<dbReference type="GO" id="GO:0005516">
    <property type="term" value="F:calmodulin binding"/>
    <property type="evidence" value="ECO:0007669"/>
    <property type="project" value="UniProtKB-KW"/>
</dbReference>
<evidence type="ECO:0000259" key="19">
    <source>
        <dbReference type="PROSITE" id="PS50113"/>
    </source>
</evidence>
<dbReference type="FunFam" id="2.60.120.10:FF:000009">
    <property type="entry name" value="Potassium voltage-gated channel subfamily H member 1"/>
    <property type="match status" value="1"/>
</dbReference>
<dbReference type="Ensembl" id="ENSHBUT00000033733.1">
    <property type="protein sequence ID" value="ENSHBUP00000015264.1"/>
    <property type="gene ID" value="ENSHBUG00000017222.1"/>
</dbReference>